<accession>A7NQX8</accession>
<dbReference type="CDD" id="cd02440">
    <property type="entry name" value="AdoMet_MTases"/>
    <property type="match status" value="1"/>
</dbReference>
<name>A7NQX8_ROSCS</name>
<organism evidence="2 3">
    <name type="scientific">Roseiflexus castenholzii (strain DSM 13941 / HLO8)</name>
    <dbReference type="NCBI Taxonomy" id="383372"/>
    <lineage>
        <taxon>Bacteria</taxon>
        <taxon>Bacillati</taxon>
        <taxon>Chloroflexota</taxon>
        <taxon>Chloroflexia</taxon>
        <taxon>Chloroflexales</taxon>
        <taxon>Roseiflexineae</taxon>
        <taxon>Roseiflexaceae</taxon>
        <taxon>Roseiflexus</taxon>
    </lineage>
</organism>
<keyword evidence="2" id="KW-0489">Methyltransferase</keyword>
<dbReference type="EMBL" id="CP000804">
    <property type="protein sequence ID" value="ABU59974.1"/>
    <property type="molecule type" value="Genomic_DNA"/>
</dbReference>
<sequence length="237" mass="27203">MKNTIYRGRPIRYGYTGIEKRLAALRTMRSWHGARALDVGCGNGAYTLAIGSEAALVWGVDIDQHWLNEFIRHPQIKPTIGVGQADGAWLPFQNAAFDVVFCIETIEHVTDERAVLREIRRVLRKDGTLLLTAPNKWFPFETHGLRGIPHSYFIAFASWLPDPLHHRYANARIYTARSIRQLLEETGWRDIRVDWMSPPFDMLRPRELQPLFRAVANLLDRTPCRRFGVSLIVAATK</sequence>
<dbReference type="GO" id="GO:0032259">
    <property type="term" value="P:methylation"/>
    <property type="evidence" value="ECO:0007669"/>
    <property type="project" value="UniProtKB-KW"/>
</dbReference>
<dbReference type="PANTHER" id="PTHR42912">
    <property type="entry name" value="METHYLTRANSFERASE"/>
    <property type="match status" value="1"/>
</dbReference>
<dbReference type="RefSeq" id="WP_012122397.1">
    <property type="nucleotide sequence ID" value="NC_009767.1"/>
</dbReference>
<dbReference type="KEGG" id="rca:Rcas_3941"/>
<keyword evidence="2" id="KW-0808">Transferase</keyword>
<dbReference type="STRING" id="383372.Rcas_3941"/>
<evidence type="ECO:0000259" key="1">
    <source>
        <dbReference type="Pfam" id="PF08241"/>
    </source>
</evidence>
<dbReference type="OrthoDB" id="9805171at2"/>
<dbReference type="InterPro" id="IPR013216">
    <property type="entry name" value="Methyltransf_11"/>
</dbReference>
<proteinExistence type="predicted"/>
<dbReference type="eggNOG" id="COG2226">
    <property type="taxonomic scope" value="Bacteria"/>
</dbReference>
<evidence type="ECO:0000313" key="2">
    <source>
        <dbReference type="EMBL" id="ABU59974.1"/>
    </source>
</evidence>
<dbReference type="InterPro" id="IPR050508">
    <property type="entry name" value="Methyltransf_Superfamily"/>
</dbReference>
<reference evidence="2 3" key="1">
    <citation type="submission" date="2007-08" db="EMBL/GenBank/DDBJ databases">
        <title>Complete sequence of Roseiflexus castenholzii DSM 13941.</title>
        <authorList>
            <consortium name="US DOE Joint Genome Institute"/>
            <person name="Copeland A."/>
            <person name="Lucas S."/>
            <person name="Lapidus A."/>
            <person name="Barry K."/>
            <person name="Glavina del Rio T."/>
            <person name="Dalin E."/>
            <person name="Tice H."/>
            <person name="Pitluck S."/>
            <person name="Thompson L.S."/>
            <person name="Brettin T."/>
            <person name="Bruce D."/>
            <person name="Detter J.C."/>
            <person name="Han C."/>
            <person name="Tapia R."/>
            <person name="Schmutz J."/>
            <person name="Larimer F."/>
            <person name="Land M."/>
            <person name="Hauser L."/>
            <person name="Kyrpides N."/>
            <person name="Mikhailova N."/>
            <person name="Bryant D.A."/>
            <person name="Hanada S."/>
            <person name="Tsukatani Y."/>
            <person name="Richardson P."/>
        </authorList>
    </citation>
    <scope>NUCLEOTIDE SEQUENCE [LARGE SCALE GENOMIC DNA]</scope>
    <source>
        <strain evidence="3">DSM 13941 / HLO8</strain>
    </source>
</reference>
<gene>
    <name evidence="2" type="ordered locus">Rcas_3941</name>
</gene>
<feature type="domain" description="Methyltransferase type 11" evidence="1">
    <location>
        <begin position="37"/>
        <end position="130"/>
    </location>
</feature>
<dbReference type="GO" id="GO:0008757">
    <property type="term" value="F:S-adenosylmethionine-dependent methyltransferase activity"/>
    <property type="evidence" value="ECO:0007669"/>
    <property type="project" value="InterPro"/>
</dbReference>
<dbReference type="Gene3D" id="3.40.50.150">
    <property type="entry name" value="Vaccinia Virus protein VP39"/>
    <property type="match status" value="1"/>
</dbReference>
<dbReference type="SUPFAM" id="SSF53335">
    <property type="entry name" value="S-adenosyl-L-methionine-dependent methyltransferases"/>
    <property type="match status" value="1"/>
</dbReference>
<dbReference type="Pfam" id="PF08241">
    <property type="entry name" value="Methyltransf_11"/>
    <property type="match status" value="1"/>
</dbReference>
<protein>
    <submittedName>
        <fullName evidence="2">Methyltransferase type 11</fullName>
    </submittedName>
</protein>
<keyword evidence="3" id="KW-1185">Reference proteome</keyword>
<dbReference type="HOGENOM" id="CLU_093445_0_0_0"/>
<dbReference type="PANTHER" id="PTHR42912:SF93">
    <property type="entry name" value="N6-ADENOSINE-METHYLTRANSFERASE TMT1A"/>
    <property type="match status" value="1"/>
</dbReference>
<dbReference type="InterPro" id="IPR029063">
    <property type="entry name" value="SAM-dependent_MTases_sf"/>
</dbReference>
<evidence type="ECO:0000313" key="3">
    <source>
        <dbReference type="Proteomes" id="UP000000263"/>
    </source>
</evidence>
<dbReference type="Proteomes" id="UP000000263">
    <property type="component" value="Chromosome"/>
</dbReference>
<dbReference type="AlphaFoldDB" id="A7NQX8"/>